<evidence type="ECO:0000259" key="5">
    <source>
        <dbReference type="Pfam" id="PF01182"/>
    </source>
</evidence>
<dbReference type="GO" id="GO:0005975">
    <property type="term" value="P:carbohydrate metabolic process"/>
    <property type="evidence" value="ECO:0007669"/>
    <property type="project" value="InterPro"/>
</dbReference>
<sequence length="293" mass="30534">MKIVIVPDAEAVGRYAAERIAATIRSAAGRPAPSAVSGASGASTADRSAASGGREATGAVLGVATGSSPLGTYAELARRVRAGEIDTAGVSAFALDEYLGLDPTHPESYHSVIRRSVTEPLGLDPRRVHVPDGAAADIRAACLDYERRIREAGGIDLQLLGIGANGHIGFNEPTSSFASRTRLKTLAPRTRIDNARFFGSLDEVPLHCVTQGLGTILEARQLLLVAHGEAKADAVARMVEGPLAAVCPASALQLHPDATVVIDRAASSLLRLTDYYEHVQRNLPEHAGTGAAP</sequence>
<dbReference type="PANTHER" id="PTHR11280">
    <property type="entry name" value="GLUCOSAMINE-6-PHOSPHATE ISOMERASE"/>
    <property type="match status" value="1"/>
</dbReference>
<feature type="active site" description="Proton acceptor; for ring-opening step" evidence="3">
    <location>
        <position position="167"/>
    </location>
</feature>
<evidence type="ECO:0000256" key="1">
    <source>
        <dbReference type="ARBA" id="ARBA00022801"/>
    </source>
</evidence>
<dbReference type="GO" id="GO:0006043">
    <property type="term" value="P:glucosamine catabolic process"/>
    <property type="evidence" value="ECO:0007669"/>
    <property type="project" value="TreeGrafter"/>
</dbReference>
<dbReference type="AlphaFoldDB" id="A0A934Q998"/>
<comment type="caution">
    <text evidence="3">Lacks conserved residue(s) required for the propagation of feature annotation.</text>
</comment>
<comment type="catalytic activity">
    <reaction evidence="3">
        <text>alpha-D-glucosamine 6-phosphate + H2O = beta-D-fructose 6-phosphate + NH4(+)</text>
        <dbReference type="Rhea" id="RHEA:12172"/>
        <dbReference type="ChEBI" id="CHEBI:15377"/>
        <dbReference type="ChEBI" id="CHEBI:28938"/>
        <dbReference type="ChEBI" id="CHEBI:57634"/>
        <dbReference type="ChEBI" id="CHEBI:75989"/>
        <dbReference type="EC" id="3.5.99.6"/>
    </reaction>
</comment>
<dbReference type="RefSeq" id="WP_200115625.1">
    <property type="nucleotide sequence ID" value="NZ_JAEHOH010000013.1"/>
</dbReference>
<proteinExistence type="inferred from homology"/>
<dbReference type="SUPFAM" id="SSF100950">
    <property type="entry name" value="NagB/RpiA/CoA transferase-like"/>
    <property type="match status" value="1"/>
</dbReference>
<dbReference type="EMBL" id="JAEHOH010000013">
    <property type="protein sequence ID" value="MBK0419491.1"/>
    <property type="molecule type" value="Genomic_DNA"/>
</dbReference>
<reference evidence="6" key="1">
    <citation type="submission" date="2020-12" db="EMBL/GenBank/DDBJ databases">
        <title>Leucobacter sp. CAS1, isolated from Chromium sludge.</title>
        <authorList>
            <person name="Xu Z."/>
        </authorList>
    </citation>
    <scope>NUCLEOTIDE SEQUENCE</scope>
    <source>
        <strain evidence="6">CSA1</strain>
    </source>
</reference>
<dbReference type="PROSITE" id="PS01161">
    <property type="entry name" value="GLC_GALNAC_ISOMERASE"/>
    <property type="match status" value="1"/>
</dbReference>
<dbReference type="InterPro" id="IPR006148">
    <property type="entry name" value="Glc/Gal-6P_isomerase"/>
</dbReference>
<evidence type="ECO:0000256" key="2">
    <source>
        <dbReference type="ARBA" id="ARBA00023277"/>
    </source>
</evidence>
<feature type="active site" description="For ring-opening step" evidence="3">
    <location>
        <position position="172"/>
    </location>
</feature>
<feature type="active site" description="For ring-opening step" evidence="3">
    <location>
        <position position="165"/>
    </location>
</feature>
<dbReference type="InterPro" id="IPR037171">
    <property type="entry name" value="NagB/RpiA_transferase-like"/>
</dbReference>
<feature type="site" description="Part of the allosteric site" evidence="3">
    <location>
        <position position="185"/>
    </location>
</feature>
<dbReference type="HAMAP" id="MF_01241">
    <property type="entry name" value="GlcN6P_deamin"/>
    <property type="match status" value="1"/>
</dbReference>
<feature type="region of interest" description="Disordered" evidence="4">
    <location>
        <begin position="30"/>
        <end position="51"/>
    </location>
</feature>
<keyword evidence="2 3" id="KW-0119">Carbohydrate metabolism</keyword>
<comment type="function">
    <text evidence="3">Catalyzes the reversible isomerization-deamination of glucosamine 6-phosphate (GlcN6P) to form fructose 6-phosphate (Fru6P) and ammonium ion.</text>
</comment>
<comment type="activity regulation">
    <text evidence="3">Allosterically activated by N-acetylglucosamine 6-phosphate (GlcNAc6P).</text>
</comment>
<evidence type="ECO:0000256" key="4">
    <source>
        <dbReference type="SAM" id="MobiDB-lite"/>
    </source>
</evidence>
<keyword evidence="3" id="KW-0021">Allosteric enzyme</keyword>
<keyword evidence="1 3" id="KW-0378">Hydrolase</keyword>
<dbReference type="NCBIfam" id="TIGR00502">
    <property type="entry name" value="nagB"/>
    <property type="match status" value="1"/>
</dbReference>
<dbReference type="InterPro" id="IPR018321">
    <property type="entry name" value="Glucosamine6P_isomerase_CS"/>
</dbReference>
<dbReference type="GO" id="GO:0005737">
    <property type="term" value="C:cytoplasm"/>
    <property type="evidence" value="ECO:0007669"/>
    <property type="project" value="TreeGrafter"/>
</dbReference>
<feature type="domain" description="Glucosamine/galactosamine-6-phosphate isomerase" evidence="5">
    <location>
        <begin position="48"/>
        <end position="254"/>
    </location>
</feature>
<evidence type="ECO:0000313" key="6">
    <source>
        <dbReference type="EMBL" id="MBK0419491.1"/>
    </source>
</evidence>
<feature type="active site" description="Proton acceptor; for enolization step" evidence="3">
    <location>
        <position position="96"/>
    </location>
</feature>
<dbReference type="Pfam" id="PF01182">
    <property type="entry name" value="Glucosamine_iso"/>
    <property type="match status" value="1"/>
</dbReference>
<organism evidence="6 7">
    <name type="scientific">Leucobacter chromiisoli</name>
    <dbReference type="NCBI Taxonomy" id="2796471"/>
    <lineage>
        <taxon>Bacteria</taxon>
        <taxon>Bacillati</taxon>
        <taxon>Actinomycetota</taxon>
        <taxon>Actinomycetes</taxon>
        <taxon>Micrococcales</taxon>
        <taxon>Microbacteriaceae</taxon>
        <taxon>Leucobacter</taxon>
    </lineage>
</organism>
<dbReference type="NCBIfam" id="NF001684">
    <property type="entry name" value="PRK00443.1-4"/>
    <property type="match status" value="1"/>
</dbReference>
<dbReference type="Gene3D" id="3.40.50.1360">
    <property type="match status" value="1"/>
</dbReference>
<dbReference type="InterPro" id="IPR004547">
    <property type="entry name" value="Glucosamine6P_isomerase"/>
</dbReference>
<protein>
    <recommendedName>
        <fullName evidence="3">Glucosamine-6-phosphate deaminase</fullName>
        <ecNumber evidence="3">3.5.99.6</ecNumber>
    </recommendedName>
    <alternativeName>
        <fullName evidence="3">GlcN6P deaminase</fullName>
        <shortName evidence="3">GNPDA</shortName>
    </alternativeName>
    <alternativeName>
        <fullName evidence="3">Glucosamine-6-phosphate isomerase</fullName>
    </alternativeName>
</protein>
<name>A0A934Q998_9MICO</name>
<feature type="compositionally biased region" description="Low complexity" evidence="4">
    <location>
        <begin position="30"/>
        <end position="43"/>
    </location>
</feature>
<dbReference type="GO" id="GO:0006046">
    <property type="term" value="P:N-acetylglucosamine catabolic process"/>
    <property type="evidence" value="ECO:0007669"/>
    <property type="project" value="UniProtKB-UniRule"/>
</dbReference>
<dbReference type="CDD" id="cd01399">
    <property type="entry name" value="GlcN6P_deaminase"/>
    <property type="match status" value="1"/>
</dbReference>
<gene>
    <name evidence="3 6" type="primary">nagB</name>
    <name evidence="6" type="ORF">JD276_10645</name>
</gene>
<dbReference type="PANTHER" id="PTHR11280:SF5">
    <property type="entry name" value="GLUCOSAMINE-6-PHOSPHATE ISOMERASE"/>
    <property type="match status" value="1"/>
</dbReference>
<feature type="site" description="Part of the allosteric site" evidence="3">
    <location>
        <position position="175"/>
    </location>
</feature>
<comment type="similarity">
    <text evidence="3">Belongs to the glucosamine/galactosamine-6-phosphate isomerase family. NagB subfamily.</text>
</comment>
<keyword evidence="7" id="KW-1185">Reference proteome</keyword>
<evidence type="ECO:0000313" key="7">
    <source>
        <dbReference type="Proteomes" id="UP000608530"/>
    </source>
</evidence>
<feature type="site" description="Part of the allosteric site" evidence="3">
    <location>
        <position position="184"/>
    </location>
</feature>
<accession>A0A934Q998</accession>
<dbReference type="EC" id="3.5.99.6" evidence="3"/>
<dbReference type="GO" id="GO:0004342">
    <property type="term" value="F:glucosamine-6-phosphate deaminase activity"/>
    <property type="evidence" value="ECO:0007669"/>
    <property type="project" value="UniProtKB-UniRule"/>
</dbReference>
<evidence type="ECO:0000256" key="3">
    <source>
        <dbReference type="HAMAP-Rule" id="MF_01241"/>
    </source>
</evidence>
<feature type="site" description="Part of the allosteric site" evidence="3">
    <location>
        <position position="182"/>
    </location>
</feature>
<comment type="pathway">
    <text evidence="3">Amino-sugar metabolism; N-acetylneuraminate degradation; D-fructose 6-phosphate from N-acetylneuraminate: step 5/5.</text>
</comment>
<dbReference type="Proteomes" id="UP000608530">
    <property type="component" value="Unassembled WGS sequence"/>
</dbReference>
<comment type="caution">
    <text evidence="6">The sequence shown here is derived from an EMBL/GenBank/DDBJ whole genome shotgun (WGS) entry which is preliminary data.</text>
</comment>
<dbReference type="GO" id="GO:0019262">
    <property type="term" value="P:N-acetylneuraminate catabolic process"/>
    <property type="evidence" value="ECO:0007669"/>
    <property type="project" value="UniProtKB-UniRule"/>
</dbReference>
<dbReference type="GO" id="GO:0042802">
    <property type="term" value="F:identical protein binding"/>
    <property type="evidence" value="ECO:0007669"/>
    <property type="project" value="TreeGrafter"/>
</dbReference>